<dbReference type="NCBIfam" id="TIGR00083">
    <property type="entry name" value="ribF"/>
    <property type="match status" value="1"/>
</dbReference>
<evidence type="ECO:0000256" key="7">
    <source>
        <dbReference type="ARBA" id="ARBA00022741"/>
    </source>
</evidence>
<dbReference type="AlphaFoldDB" id="A0A3E2B6F5"/>
<dbReference type="InterPro" id="IPR015865">
    <property type="entry name" value="Riboflavin_kinase_bac/euk"/>
</dbReference>
<evidence type="ECO:0000259" key="15">
    <source>
        <dbReference type="SMART" id="SM00904"/>
    </source>
</evidence>
<dbReference type="InterPro" id="IPR023468">
    <property type="entry name" value="Riboflavin_kinase"/>
</dbReference>
<feature type="domain" description="Riboflavin kinase" evidence="15">
    <location>
        <begin position="172"/>
        <end position="298"/>
    </location>
</feature>
<evidence type="ECO:0000256" key="10">
    <source>
        <dbReference type="ARBA" id="ARBA00022840"/>
    </source>
</evidence>
<dbReference type="PIRSF" id="PIRSF004491">
    <property type="entry name" value="FAD_Synth"/>
    <property type="match status" value="1"/>
</dbReference>
<dbReference type="CDD" id="cd02064">
    <property type="entry name" value="FAD_synthetase_N"/>
    <property type="match status" value="1"/>
</dbReference>
<dbReference type="UniPathway" id="UPA00277">
    <property type="reaction ID" value="UER00407"/>
</dbReference>
<keyword evidence="9 14" id="KW-0274">FAD</keyword>
<comment type="pathway">
    <text evidence="2 14">Cofactor biosynthesis; FMN biosynthesis; FMN from riboflavin (ATP route): step 1/1.</text>
</comment>
<dbReference type="NCBIfam" id="NF004160">
    <property type="entry name" value="PRK05627.1-3"/>
    <property type="match status" value="1"/>
</dbReference>
<organism evidence="16 17">
    <name type="scientific">Evtepia gabavorous</name>
    <dbReference type="NCBI Taxonomy" id="2211183"/>
    <lineage>
        <taxon>Bacteria</taxon>
        <taxon>Bacillati</taxon>
        <taxon>Bacillota</taxon>
        <taxon>Clostridia</taxon>
        <taxon>Eubacteriales</taxon>
        <taxon>Evtepia</taxon>
    </lineage>
</organism>
<dbReference type="GO" id="GO:0009398">
    <property type="term" value="P:FMN biosynthetic process"/>
    <property type="evidence" value="ECO:0007669"/>
    <property type="project" value="UniProtKB-UniRule"/>
</dbReference>
<evidence type="ECO:0000313" key="17">
    <source>
        <dbReference type="Proteomes" id="UP000260649"/>
    </source>
</evidence>
<evidence type="ECO:0000256" key="4">
    <source>
        <dbReference type="ARBA" id="ARBA00022643"/>
    </source>
</evidence>
<keyword evidence="10 14" id="KW-0067">ATP-binding</keyword>
<dbReference type="SUPFAM" id="SSF52374">
    <property type="entry name" value="Nucleotidylyl transferase"/>
    <property type="match status" value="1"/>
</dbReference>
<dbReference type="GO" id="GO:0008531">
    <property type="term" value="F:riboflavin kinase activity"/>
    <property type="evidence" value="ECO:0007669"/>
    <property type="project" value="UniProtKB-UniRule"/>
</dbReference>
<dbReference type="Pfam" id="PF06574">
    <property type="entry name" value="FAD_syn"/>
    <property type="match status" value="1"/>
</dbReference>
<comment type="similarity">
    <text evidence="14">Belongs to the ribF family.</text>
</comment>
<comment type="catalytic activity">
    <reaction evidence="12 14">
        <text>riboflavin + ATP = FMN + ADP + H(+)</text>
        <dbReference type="Rhea" id="RHEA:14357"/>
        <dbReference type="ChEBI" id="CHEBI:15378"/>
        <dbReference type="ChEBI" id="CHEBI:30616"/>
        <dbReference type="ChEBI" id="CHEBI:57986"/>
        <dbReference type="ChEBI" id="CHEBI:58210"/>
        <dbReference type="ChEBI" id="CHEBI:456216"/>
        <dbReference type="EC" id="2.7.1.26"/>
    </reaction>
</comment>
<reference evidence="16 17" key="1">
    <citation type="submission" date="2018-07" db="EMBL/GenBank/DDBJ databases">
        <title>GABA Modulating Bacteria of the Human Gut Microbiota.</title>
        <authorList>
            <person name="Strandwitz P."/>
            <person name="Kim K.H."/>
            <person name="Terekhova D."/>
            <person name="Liu J.K."/>
            <person name="Sharma A."/>
            <person name="Levering J."/>
            <person name="Mcdonald D."/>
            <person name="Dietrich D."/>
            <person name="Ramadhar T.R."/>
            <person name="Lekbua A."/>
            <person name="Mroue N."/>
            <person name="Liston C."/>
            <person name="Stewart E.J."/>
            <person name="Dubin M.J."/>
            <person name="Zengler K."/>
            <person name="Knight R."/>
            <person name="Gilbert J.A."/>
            <person name="Clardy J."/>
            <person name="Lewis K."/>
        </authorList>
    </citation>
    <scope>NUCLEOTIDE SEQUENCE [LARGE SCALE GENOMIC DNA]</scope>
    <source>
        <strain evidence="16 17">KLE1738</strain>
    </source>
</reference>
<keyword evidence="3 14" id="KW-0285">Flavoprotein</keyword>
<evidence type="ECO:0000256" key="3">
    <source>
        <dbReference type="ARBA" id="ARBA00022630"/>
    </source>
</evidence>
<keyword evidence="4 14" id="KW-0288">FMN</keyword>
<evidence type="ECO:0000256" key="1">
    <source>
        <dbReference type="ARBA" id="ARBA00004726"/>
    </source>
</evidence>
<dbReference type="GO" id="GO:0006747">
    <property type="term" value="P:FAD biosynthetic process"/>
    <property type="evidence" value="ECO:0007669"/>
    <property type="project" value="UniProtKB-UniRule"/>
</dbReference>
<dbReference type="Gene3D" id="3.40.50.620">
    <property type="entry name" value="HUPs"/>
    <property type="match status" value="1"/>
</dbReference>
<name>A0A3E2B6F5_9FIRM</name>
<evidence type="ECO:0000256" key="9">
    <source>
        <dbReference type="ARBA" id="ARBA00022827"/>
    </source>
</evidence>
<gene>
    <name evidence="16" type="ORF">DV520_00265</name>
</gene>
<dbReference type="EC" id="2.7.7.2" evidence="14"/>
<comment type="catalytic activity">
    <reaction evidence="13 14">
        <text>FMN + ATP + H(+) = FAD + diphosphate</text>
        <dbReference type="Rhea" id="RHEA:17237"/>
        <dbReference type="ChEBI" id="CHEBI:15378"/>
        <dbReference type="ChEBI" id="CHEBI:30616"/>
        <dbReference type="ChEBI" id="CHEBI:33019"/>
        <dbReference type="ChEBI" id="CHEBI:57692"/>
        <dbReference type="ChEBI" id="CHEBI:58210"/>
        <dbReference type="EC" id="2.7.7.2"/>
    </reaction>
</comment>
<dbReference type="GO" id="GO:0009231">
    <property type="term" value="P:riboflavin biosynthetic process"/>
    <property type="evidence" value="ECO:0007669"/>
    <property type="project" value="InterPro"/>
</dbReference>
<evidence type="ECO:0000256" key="11">
    <source>
        <dbReference type="ARBA" id="ARBA00023268"/>
    </source>
</evidence>
<dbReference type="GO" id="GO:0005524">
    <property type="term" value="F:ATP binding"/>
    <property type="evidence" value="ECO:0007669"/>
    <property type="project" value="UniProtKB-UniRule"/>
</dbReference>
<dbReference type="UniPathway" id="UPA00276">
    <property type="reaction ID" value="UER00406"/>
</dbReference>
<evidence type="ECO:0000256" key="6">
    <source>
        <dbReference type="ARBA" id="ARBA00022695"/>
    </source>
</evidence>
<dbReference type="InterPro" id="IPR014729">
    <property type="entry name" value="Rossmann-like_a/b/a_fold"/>
</dbReference>
<dbReference type="OrthoDB" id="9803667at2"/>
<dbReference type="GeneID" id="97994166"/>
<keyword evidence="7 14" id="KW-0547">Nucleotide-binding</keyword>
<proteinExistence type="inferred from homology"/>
<sequence length="301" mass="33682">MEQKKRVIALGFFDGVHNGHAALMRRTAQVAREIGATPAAFTFDPHPQTVILGRPMPLLTSPEDRADLMRKYYGIQDVIVEPFTPQRMKQPWREFLEETLVGDLGAVHLVAGHDYHFGYKGEGNPQRLQQTCQALGIGCDIIPKVEQEGITVSSTYIRTLVAQGEIERANEFLGHPYTLSDRVSHGKKLGSTLGFPTVNLRLKENVLSPAKGVYATKVILENGETHPAVTNVGTRPTVDDGNQLTIEGFILDFQGDLYGQKIQMEFYKYLREERKFPSFAALTAEVMHNAEQTREYFAAHP</sequence>
<dbReference type="InterPro" id="IPR015864">
    <property type="entry name" value="FAD_synthase"/>
</dbReference>
<evidence type="ECO:0000256" key="8">
    <source>
        <dbReference type="ARBA" id="ARBA00022777"/>
    </source>
</evidence>
<evidence type="ECO:0000256" key="2">
    <source>
        <dbReference type="ARBA" id="ARBA00005201"/>
    </source>
</evidence>
<evidence type="ECO:0000313" key="16">
    <source>
        <dbReference type="EMBL" id="RFT07613.1"/>
    </source>
</evidence>
<dbReference type="GO" id="GO:0003919">
    <property type="term" value="F:FMN adenylyltransferase activity"/>
    <property type="evidence" value="ECO:0007669"/>
    <property type="project" value="UniProtKB-UniRule"/>
</dbReference>
<evidence type="ECO:0000256" key="5">
    <source>
        <dbReference type="ARBA" id="ARBA00022679"/>
    </source>
</evidence>
<dbReference type="Proteomes" id="UP000260649">
    <property type="component" value="Unassembled WGS sequence"/>
</dbReference>
<dbReference type="Pfam" id="PF01687">
    <property type="entry name" value="Flavokinase"/>
    <property type="match status" value="1"/>
</dbReference>
<evidence type="ECO:0000256" key="13">
    <source>
        <dbReference type="ARBA" id="ARBA00049494"/>
    </source>
</evidence>
<evidence type="ECO:0000256" key="12">
    <source>
        <dbReference type="ARBA" id="ARBA00047880"/>
    </source>
</evidence>
<keyword evidence="11" id="KW-0511">Multifunctional enzyme</keyword>
<keyword evidence="5 14" id="KW-0808">Transferase</keyword>
<dbReference type="PANTHER" id="PTHR22749:SF6">
    <property type="entry name" value="RIBOFLAVIN KINASE"/>
    <property type="match status" value="1"/>
</dbReference>
<dbReference type="InterPro" id="IPR002606">
    <property type="entry name" value="Riboflavin_kinase_bac"/>
</dbReference>
<dbReference type="RefSeq" id="WP_021920059.1">
    <property type="nucleotide sequence ID" value="NZ_CAKXKJ010000003.1"/>
</dbReference>
<accession>A0A3E2B6F5</accession>
<keyword evidence="6 14" id="KW-0548">Nucleotidyltransferase</keyword>
<comment type="caution">
    <text evidence="16">The sequence shown here is derived from an EMBL/GenBank/DDBJ whole genome shotgun (WGS) entry which is preliminary data.</text>
</comment>
<comment type="pathway">
    <text evidence="1 14">Cofactor biosynthesis; FAD biosynthesis; FAD from FMN: step 1/1.</text>
</comment>
<dbReference type="EC" id="2.7.1.26" evidence="14"/>
<dbReference type="PANTHER" id="PTHR22749">
    <property type="entry name" value="RIBOFLAVIN KINASE/FMN ADENYLYLTRANSFERASE"/>
    <property type="match status" value="1"/>
</dbReference>
<dbReference type="InterPro" id="IPR023465">
    <property type="entry name" value="Riboflavin_kinase_dom_sf"/>
</dbReference>
<dbReference type="SUPFAM" id="SSF82114">
    <property type="entry name" value="Riboflavin kinase-like"/>
    <property type="match status" value="1"/>
</dbReference>
<dbReference type="Gene3D" id="2.40.30.30">
    <property type="entry name" value="Riboflavin kinase-like"/>
    <property type="match status" value="1"/>
</dbReference>
<keyword evidence="17" id="KW-1185">Reference proteome</keyword>
<keyword evidence="8 14" id="KW-0418">Kinase</keyword>
<dbReference type="EMBL" id="QQRQ01000001">
    <property type="protein sequence ID" value="RFT07613.1"/>
    <property type="molecule type" value="Genomic_DNA"/>
</dbReference>
<evidence type="ECO:0000256" key="14">
    <source>
        <dbReference type="PIRNR" id="PIRNR004491"/>
    </source>
</evidence>
<protein>
    <recommendedName>
        <fullName evidence="14">Riboflavin biosynthesis protein</fullName>
    </recommendedName>
    <domain>
        <recommendedName>
            <fullName evidence="14">Riboflavin kinase</fullName>
            <ecNumber evidence="14">2.7.1.26</ecNumber>
        </recommendedName>
        <alternativeName>
            <fullName evidence="14">Flavokinase</fullName>
        </alternativeName>
    </domain>
    <domain>
        <recommendedName>
            <fullName evidence="14">FMN adenylyltransferase</fullName>
            <ecNumber evidence="14">2.7.7.2</ecNumber>
        </recommendedName>
        <alternativeName>
            <fullName evidence="14">FAD pyrophosphorylase</fullName>
        </alternativeName>
        <alternativeName>
            <fullName evidence="14">FAD synthase</fullName>
        </alternativeName>
    </domain>
</protein>
<dbReference type="SMART" id="SM00904">
    <property type="entry name" value="Flavokinase"/>
    <property type="match status" value="1"/>
</dbReference>